<protein>
    <recommendedName>
        <fullName evidence="6">AP complex subunit sigma</fullName>
    </recommendedName>
</protein>
<dbReference type="Pfam" id="PF01217">
    <property type="entry name" value="Clat_adaptor_s"/>
    <property type="match status" value="1"/>
</dbReference>
<sequence length="166" mass="19292">MIRAVLVINNNGKPRLLKFYEYTREDRQQEIIKECYNLVTKRGDELCKFVECDNLFEEETLVVYRKYATLFFIFCVDKAESELGIIDLIQVFVETLDKYFENVCELDIIFHMDKVNYILDEIVVGGLVMEPNNADVLAALAATKREEHGYRPSTLPAISRIMPAPR</sequence>
<keyword evidence="5 6" id="KW-0472">Membrane</keyword>
<name>A0AAV8US61_9RHOD</name>
<comment type="similarity">
    <text evidence="2 6">Belongs to the adaptor complexes small subunit family.</text>
</comment>
<accession>A0AAV8US61</accession>
<evidence type="ECO:0000313" key="8">
    <source>
        <dbReference type="EMBL" id="KAJ8903908.1"/>
    </source>
</evidence>
<dbReference type="InterPro" id="IPR016635">
    <property type="entry name" value="AP_complex_ssu"/>
</dbReference>
<dbReference type="PIRSF" id="PIRSF015588">
    <property type="entry name" value="AP_complex_sigma"/>
    <property type="match status" value="1"/>
</dbReference>
<dbReference type="GO" id="GO:0006886">
    <property type="term" value="P:intracellular protein transport"/>
    <property type="evidence" value="ECO:0007669"/>
    <property type="project" value="UniProtKB-UniRule"/>
</dbReference>
<comment type="caution">
    <text evidence="8">The sequence shown here is derived from an EMBL/GenBank/DDBJ whole genome shotgun (WGS) entry which is preliminary data.</text>
</comment>
<proteinExistence type="inferred from homology"/>
<keyword evidence="4 6" id="KW-0653">Protein transport</keyword>
<organism evidence="8 9">
    <name type="scientific">Rhodosorus marinus</name>
    <dbReference type="NCBI Taxonomy" id="101924"/>
    <lineage>
        <taxon>Eukaryota</taxon>
        <taxon>Rhodophyta</taxon>
        <taxon>Stylonematophyceae</taxon>
        <taxon>Stylonematales</taxon>
        <taxon>Stylonemataceae</taxon>
        <taxon>Rhodosorus</taxon>
    </lineage>
</organism>
<evidence type="ECO:0000256" key="2">
    <source>
        <dbReference type="ARBA" id="ARBA00006972"/>
    </source>
</evidence>
<evidence type="ECO:0000256" key="5">
    <source>
        <dbReference type="ARBA" id="ARBA00023136"/>
    </source>
</evidence>
<gene>
    <name evidence="8" type="ORF">NDN08_000439</name>
</gene>
<dbReference type="Gene3D" id="3.30.450.60">
    <property type="match status" value="1"/>
</dbReference>
<dbReference type="EMBL" id="JAMWBK010000006">
    <property type="protein sequence ID" value="KAJ8903908.1"/>
    <property type="molecule type" value="Genomic_DNA"/>
</dbReference>
<keyword evidence="9" id="KW-1185">Reference proteome</keyword>
<reference evidence="8 9" key="1">
    <citation type="journal article" date="2023" name="Nat. Commun.">
        <title>Origin of minicircular mitochondrial genomes in red algae.</title>
        <authorList>
            <person name="Lee Y."/>
            <person name="Cho C.H."/>
            <person name="Lee Y.M."/>
            <person name="Park S.I."/>
            <person name="Yang J.H."/>
            <person name="West J.A."/>
            <person name="Bhattacharya D."/>
            <person name="Yoon H.S."/>
        </authorList>
    </citation>
    <scope>NUCLEOTIDE SEQUENCE [LARGE SCALE GENOMIC DNA]</scope>
    <source>
        <strain evidence="8 9">CCMP1338</strain>
        <tissue evidence="8">Whole cell</tissue>
    </source>
</reference>
<dbReference type="Proteomes" id="UP001157974">
    <property type="component" value="Unassembled WGS sequence"/>
</dbReference>
<keyword evidence="3 6" id="KW-0813">Transport</keyword>
<evidence type="ECO:0000256" key="4">
    <source>
        <dbReference type="ARBA" id="ARBA00022927"/>
    </source>
</evidence>
<evidence type="ECO:0000256" key="1">
    <source>
        <dbReference type="ARBA" id="ARBA00004308"/>
    </source>
</evidence>
<evidence type="ECO:0000313" key="9">
    <source>
        <dbReference type="Proteomes" id="UP001157974"/>
    </source>
</evidence>
<dbReference type="SUPFAM" id="SSF64356">
    <property type="entry name" value="SNARE-like"/>
    <property type="match status" value="1"/>
</dbReference>
<dbReference type="InterPro" id="IPR022775">
    <property type="entry name" value="AP_mu_sigma_su"/>
</dbReference>
<evidence type="ECO:0000256" key="6">
    <source>
        <dbReference type="PIRNR" id="PIRNR015588"/>
    </source>
</evidence>
<evidence type="ECO:0000256" key="3">
    <source>
        <dbReference type="ARBA" id="ARBA00022448"/>
    </source>
</evidence>
<dbReference type="AlphaFoldDB" id="A0AAV8US61"/>
<feature type="domain" description="AP complex mu/sigma subunit" evidence="7">
    <location>
        <begin position="1"/>
        <end position="144"/>
    </location>
</feature>
<evidence type="ECO:0000259" key="7">
    <source>
        <dbReference type="Pfam" id="PF01217"/>
    </source>
</evidence>
<dbReference type="InterPro" id="IPR011012">
    <property type="entry name" value="Longin-like_dom_sf"/>
</dbReference>
<dbReference type="PANTHER" id="PTHR11753">
    <property type="entry name" value="ADAPTOR COMPLEXES SMALL SUBUNIT FAMILY"/>
    <property type="match status" value="1"/>
</dbReference>
<comment type="subcellular location">
    <subcellularLocation>
        <location evidence="1">Endomembrane system</location>
    </subcellularLocation>
</comment>
<dbReference type="FunFam" id="3.30.450.60:FF:000001">
    <property type="entry name" value="AP complex subunit sigma"/>
    <property type="match status" value="1"/>
</dbReference>
<dbReference type="GO" id="GO:0012505">
    <property type="term" value="C:endomembrane system"/>
    <property type="evidence" value="ECO:0007669"/>
    <property type="project" value="UniProtKB-SubCell"/>
</dbReference>